<proteinExistence type="predicted"/>
<evidence type="ECO:0000256" key="4">
    <source>
        <dbReference type="ARBA" id="ARBA00023242"/>
    </source>
</evidence>
<keyword evidence="4" id="KW-0539">Nucleus</keyword>
<evidence type="ECO:0000313" key="6">
    <source>
        <dbReference type="Proteomes" id="UP000789342"/>
    </source>
</evidence>
<evidence type="ECO:0000256" key="3">
    <source>
        <dbReference type="ARBA" id="ARBA00022737"/>
    </source>
</evidence>
<name>A0A9N8ZR64_9GLOM</name>
<dbReference type="SMART" id="SM00320">
    <property type="entry name" value="WD40"/>
    <property type="match status" value="6"/>
</dbReference>
<keyword evidence="3" id="KW-0677">Repeat</keyword>
<reference evidence="5" key="1">
    <citation type="submission" date="2021-06" db="EMBL/GenBank/DDBJ databases">
        <authorList>
            <person name="Kallberg Y."/>
            <person name="Tangrot J."/>
            <person name="Rosling A."/>
        </authorList>
    </citation>
    <scope>NUCLEOTIDE SEQUENCE</scope>
    <source>
        <strain evidence="5">CL551</strain>
    </source>
</reference>
<organism evidence="5 6">
    <name type="scientific">Acaulospora morrowiae</name>
    <dbReference type="NCBI Taxonomy" id="94023"/>
    <lineage>
        <taxon>Eukaryota</taxon>
        <taxon>Fungi</taxon>
        <taxon>Fungi incertae sedis</taxon>
        <taxon>Mucoromycota</taxon>
        <taxon>Glomeromycotina</taxon>
        <taxon>Glomeromycetes</taxon>
        <taxon>Diversisporales</taxon>
        <taxon>Acaulosporaceae</taxon>
        <taxon>Acaulospora</taxon>
    </lineage>
</organism>
<dbReference type="SUPFAM" id="SSF50978">
    <property type="entry name" value="WD40 repeat-like"/>
    <property type="match status" value="1"/>
</dbReference>
<evidence type="ECO:0000256" key="1">
    <source>
        <dbReference type="ARBA" id="ARBA00004123"/>
    </source>
</evidence>
<protein>
    <submittedName>
        <fullName evidence="5">8347_t:CDS:1</fullName>
    </submittedName>
</protein>
<dbReference type="PANTHER" id="PTHR22652">
    <property type="entry name" value="NUCLEOPORIN NUP43"/>
    <property type="match status" value="1"/>
</dbReference>
<gene>
    <name evidence="5" type="ORF">AMORRO_LOCUS3395</name>
</gene>
<dbReference type="PANTHER" id="PTHR22652:SF0">
    <property type="entry name" value="NUCLEOPORIN NUP43"/>
    <property type="match status" value="1"/>
</dbReference>
<dbReference type="Proteomes" id="UP000789342">
    <property type="component" value="Unassembled WGS sequence"/>
</dbReference>
<evidence type="ECO:0000256" key="2">
    <source>
        <dbReference type="ARBA" id="ARBA00022574"/>
    </source>
</evidence>
<sequence length="368" mass="41141">MHEQESLYAQHAYGKISKVRFSTSPGTFGDRNTLFATGTWDEQNNNTLKIWSLEEASISLENSAPFNNKIVAKTNHKGDVTAMQFIGDILFTSSSGGDFNAFKCIQSEREVETDLDFAIEPQIRYNYTLETIMTHQLHSFSEGRSASATGIAIRPNSENDPEIVSVGEDGRLILFKLDEHNQFQIVDAADTSGFKAVAWPSSDQIITIGISGQLRLFDRRGPRKPMVFYDPDRPRDSLNCLAVNPSQVSQIATGSSEGLVTTWDIRNCSGPLKQVHPHETHVYELIFHPYRPAFLFSCSEDGTIGVINLNASSIEGFRDYGMARENVMIHKYNYDYNDLAINSIDYHPLSKLLIGGGDGQNLFSMKFD</sequence>
<keyword evidence="2" id="KW-0853">WD repeat</keyword>
<dbReference type="OrthoDB" id="427795at2759"/>
<dbReference type="AlphaFoldDB" id="A0A9N8ZR64"/>
<keyword evidence="6" id="KW-1185">Reference proteome</keyword>
<evidence type="ECO:0000313" key="5">
    <source>
        <dbReference type="EMBL" id="CAG8504068.1"/>
    </source>
</evidence>
<comment type="caution">
    <text evidence="5">The sequence shown here is derived from an EMBL/GenBank/DDBJ whole genome shotgun (WGS) entry which is preliminary data.</text>
</comment>
<comment type="subcellular location">
    <subcellularLocation>
        <location evidence="1">Nucleus</location>
    </subcellularLocation>
</comment>
<accession>A0A9N8ZR64</accession>
<dbReference type="InterPro" id="IPR036322">
    <property type="entry name" value="WD40_repeat_dom_sf"/>
</dbReference>
<dbReference type="Pfam" id="PF00400">
    <property type="entry name" value="WD40"/>
    <property type="match status" value="1"/>
</dbReference>
<dbReference type="EMBL" id="CAJVPV010001659">
    <property type="protein sequence ID" value="CAG8504068.1"/>
    <property type="molecule type" value="Genomic_DNA"/>
</dbReference>
<dbReference type="InterPro" id="IPR015943">
    <property type="entry name" value="WD40/YVTN_repeat-like_dom_sf"/>
</dbReference>
<dbReference type="Gene3D" id="2.130.10.10">
    <property type="entry name" value="YVTN repeat-like/Quinoprotein amine dehydrogenase"/>
    <property type="match status" value="1"/>
</dbReference>
<dbReference type="InterPro" id="IPR001680">
    <property type="entry name" value="WD40_rpt"/>
</dbReference>
<dbReference type="GO" id="GO:0031080">
    <property type="term" value="C:nuclear pore outer ring"/>
    <property type="evidence" value="ECO:0007669"/>
    <property type="project" value="TreeGrafter"/>
</dbReference>